<reference evidence="2 3" key="1">
    <citation type="submission" date="2021-06" db="EMBL/GenBank/DDBJ databases">
        <authorList>
            <person name="Palmer J.M."/>
        </authorList>
    </citation>
    <scope>NUCLEOTIDE SEQUENCE [LARGE SCALE GENOMIC DNA]</scope>
    <source>
        <strain evidence="2 3">GA_2019</strain>
        <tissue evidence="2">Muscle</tissue>
    </source>
</reference>
<dbReference type="PANTHER" id="PTHR23421">
    <property type="entry name" value="BETA-GALACTOSIDASE RELATED"/>
    <property type="match status" value="1"/>
</dbReference>
<dbReference type="SUPFAM" id="SSF51445">
    <property type="entry name" value="(Trans)glycosidases"/>
    <property type="match status" value="1"/>
</dbReference>
<dbReference type="InterPro" id="IPR001944">
    <property type="entry name" value="Glycoside_Hdrlase_35"/>
</dbReference>
<evidence type="ECO:0000313" key="3">
    <source>
        <dbReference type="Proteomes" id="UP001476798"/>
    </source>
</evidence>
<evidence type="ECO:0000256" key="1">
    <source>
        <dbReference type="ARBA" id="ARBA00009809"/>
    </source>
</evidence>
<evidence type="ECO:0000313" key="2">
    <source>
        <dbReference type="EMBL" id="MEQ2169588.1"/>
    </source>
</evidence>
<proteinExistence type="inferred from homology"/>
<dbReference type="InterPro" id="IPR017853">
    <property type="entry name" value="GH"/>
</dbReference>
<name>A0ABV0NG76_9TELE</name>
<gene>
    <name evidence="2" type="ORF">GOODEAATRI_026704</name>
</gene>
<accession>A0ABV0NG76</accession>
<keyword evidence="3" id="KW-1185">Reference proteome</keyword>
<organism evidence="2 3">
    <name type="scientific">Goodea atripinnis</name>
    <dbReference type="NCBI Taxonomy" id="208336"/>
    <lineage>
        <taxon>Eukaryota</taxon>
        <taxon>Metazoa</taxon>
        <taxon>Chordata</taxon>
        <taxon>Craniata</taxon>
        <taxon>Vertebrata</taxon>
        <taxon>Euteleostomi</taxon>
        <taxon>Actinopterygii</taxon>
        <taxon>Neopterygii</taxon>
        <taxon>Teleostei</taxon>
        <taxon>Neoteleostei</taxon>
        <taxon>Acanthomorphata</taxon>
        <taxon>Ovalentaria</taxon>
        <taxon>Atherinomorphae</taxon>
        <taxon>Cyprinodontiformes</taxon>
        <taxon>Goodeidae</taxon>
        <taxon>Goodea</taxon>
    </lineage>
</organism>
<dbReference type="Gene3D" id="3.20.20.80">
    <property type="entry name" value="Glycosidases"/>
    <property type="match status" value="2"/>
</dbReference>
<comment type="caution">
    <text evidence="2">The sequence shown here is derived from an EMBL/GenBank/DDBJ whole genome shotgun (WGS) entry which is preliminary data.</text>
</comment>
<feature type="non-terminal residue" evidence="2">
    <location>
        <position position="1"/>
    </location>
</feature>
<dbReference type="Proteomes" id="UP001476798">
    <property type="component" value="Unassembled WGS sequence"/>
</dbReference>
<protein>
    <submittedName>
        <fullName evidence="2">Uncharacterized protein</fullName>
    </submittedName>
</protein>
<dbReference type="EMBL" id="JAHRIO010033339">
    <property type="protein sequence ID" value="MEQ2169588.1"/>
    <property type="molecule type" value="Genomic_DNA"/>
</dbReference>
<sequence length="71" mass="8190">WLLRDGSMRVRTTHPGFTQAVNTYFDKLIPKMVPLQPNSPSMVMEYWTGWYDAWGDLHHVLPPEGNSCPLC</sequence>
<comment type="similarity">
    <text evidence="1">Belongs to the glycosyl hydrolase 35 family.</text>
</comment>